<dbReference type="GO" id="GO:0016705">
    <property type="term" value="F:oxidoreductase activity, acting on paired donors, with incorporation or reduction of molecular oxygen"/>
    <property type="evidence" value="ECO:0007669"/>
    <property type="project" value="InterPro"/>
</dbReference>
<dbReference type="eggNOG" id="KOG0684">
    <property type="taxonomic scope" value="Eukaryota"/>
</dbReference>
<dbReference type="InterPro" id="IPR050529">
    <property type="entry name" value="CYP450_sterol_14alpha_dmase"/>
</dbReference>
<dbReference type="InterPro" id="IPR036396">
    <property type="entry name" value="Cyt_P450_sf"/>
</dbReference>
<evidence type="ECO:0000313" key="7">
    <source>
        <dbReference type="Proteomes" id="UP000028924"/>
    </source>
</evidence>
<keyword evidence="4 5" id="KW-0408">Iron</keyword>
<dbReference type="GO" id="GO:0004497">
    <property type="term" value="F:monooxygenase activity"/>
    <property type="evidence" value="ECO:0007669"/>
    <property type="project" value="InterPro"/>
</dbReference>
<dbReference type="Proteomes" id="UP000028924">
    <property type="component" value="Unassembled WGS sequence"/>
</dbReference>
<protein>
    <submittedName>
        <fullName evidence="6">24-hydroxycholesterol 7-alpha-hydroxylase</fullName>
    </submittedName>
</protein>
<dbReference type="SUPFAM" id="SSF48264">
    <property type="entry name" value="Cytochrome P450"/>
    <property type="match status" value="1"/>
</dbReference>
<dbReference type="Pfam" id="PF00067">
    <property type="entry name" value="p450"/>
    <property type="match status" value="1"/>
</dbReference>
<dbReference type="PANTHER" id="PTHR24304">
    <property type="entry name" value="CYTOCHROME P450 FAMILY 7"/>
    <property type="match status" value="1"/>
</dbReference>
<dbReference type="InterPro" id="IPR001128">
    <property type="entry name" value="Cyt_P450"/>
</dbReference>
<accession>A0A087SHE4</accession>
<dbReference type="RefSeq" id="XP_011398039.1">
    <property type="nucleotide sequence ID" value="XM_011399737.1"/>
</dbReference>
<keyword evidence="2 5" id="KW-0349">Heme</keyword>
<gene>
    <name evidence="6" type="ORF">F751_6104</name>
</gene>
<dbReference type="AlphaFoldDB" id="A0A087SHE4"/>
<comment type="cofactor">
    <cofactor evidence="5">
        <name>heme</name>
        <dbReference type="ChEBI" id="CHEBI:30413"/>
    </cofactor>
</comment>
<sequence length="567" mass="62632">MTWLLAPEAYAPFFTAPEDQISFGPAVQQFTDRVFGLPPQHFVGKHGLMLRTLRWQLVPGTLPNILHPLHSFLRRELEVNPLRGRVGSVSTFFGSSFLEEVDVASLLQSFQTFESGFEMAASPVPLCLQWPFLRARSRLVETFRQALLRDSIGKGTVVKRLIDDVQLPDSCTPNMMLCFMWASQANATPTAFWTLAFLLLPENAAYRERVEAELHATRSSTDPQVDLCKYIQDITFRSSVSTFFGSSFLEEVDVASLLQSFQTFESGFEMAASPVPLCLQWPFLRARSRLVETFRQALLRDSIGKGTVVKRLIDDVQLPDSCTPNMMLCFMWASQANATPTAFWTLAFLLLPENAAYRERVEAELHATRSSTDPAASLVDLACSRSSALNKCIAETIRLRAPSIDVRIAASDVMLRLPGREGLLLEKGSVLATSPFESHSDERLYGPDARHYNPDREGMLLCGKTALHSSILGVGGVAGLAFGGGKYRCPGRYFAEAEVALVVGMILLSCPTLARDNLQQQWEGGMGDPHGCLPAPDFRKLLGIKVPAAPCWVSAKEKGCWYGPAVP</sequence>
<evidence type="ECO:0000256" key="5">
    <source>
        <dbReference type="PIRSR" id="PIRSR602403-1"/>
    </source>
</evidence>
<organism evidence="6 7">
    <name type="scientific">Auxenochlorella protothecoides</name>
    <name type="common">Green microalga</name>
    <name type="synonym">Chlorella protothecoides</name>
    <dbReference type="NCBI Taxonomy" id="3075"/>
    <lineage>
        <taxon>Eukaryota</taxon>
        <taxon>Viridiplantae</taxon>
        <taxon>Chlorophyta</taxon>
        <taxon>core chlorophytes</taxon>
        <taxon>Trebouxiophyceae</taxon>
        <taxon>Chlorellales</taxon>
        <taxon>Chlorellaceae</taxon>
        <taxon>Auxenochlorella</taxon>
    </lineage>
</organism>
<dbReference type="Gene3D" id="1.10.630.10">
    <property type="entry name" value="Cytochrome P450"/>
    <property type="match status" value="2"/>
</dbReference>
<dbReference type="GeneID" id="23617495"/>
<keyword evidence="3 5" id="KW-0479">Metal-binding</keyword>
<proteinExistence type="inferred from homology"/>
<evidence type="ECO:0000256" key="3">
    <source>
        <dbReference type="ARBA" id="ARBA00022723"/>
    </source>
</evidence>
<dbReference type="KEGG" id="apro:F751_6104"/>
<evidence type="ECO:0000256" key="1">
    <source>
        <dbReference type="ARBA" id="ARBA00010617"/>
    </source>
</evidence>
<dbReference type="OrthoDB" id="6692864at2759"/>
<dbReference type="PANTHER" id="PTHR24304:SF2">
    <property type="entry name" value="24-HYDROXYCHOLESTEROL 7-ALPHA-HYDROXYLASE"/>
    <property type="match status" value="1"/>
</dbReference>
<dbReference type="PRINTS" id="PR00465">
    <property type="entry name" value="EP450IV"/>
</dbReference>
<evidence type="ECO:0000256" key="2">
    <source>
        <dbReference type="ARBA" id="ARBA00022617"/>
    </source>
</evidence>
<dbReference type="EMBL" id="KL662112">
    <property type="protein sequence ID" value="KFM25148.1"/>
    <property type="molecule type" value="Genomic_DNA"/>
</dbReference>
<keyword evidence="7" id="KW-1185">Reference proteome</keyword>
<name>A0A087SHE4_AUXPR</name>
<dbReference type="InterPro" id="IPR002403">
    <property type="entry name" value="Cyt_P450_E_grp-IV"/>
</dbReference>
<reference evidence="6 7" key="1">
    <citation type="journal article" date="2014" name="BMC Genomics">
        <title>Oil accumulation mechanisms of the oleaginous microalga Chlorella protothecoides revealed through its genome, transcriptomes, and proteomes.</title>
        <authorList>
            <person name="Gao C."/>
            <person name="Wang Y."/>
            <person name="Shen Y."/>
            <person name="Yan D."/>
            <person name="He X."/>
            <person name="Dai J."/>
            <person name="Wu Q."/>
        </authorList>
    </citation>
    <scope>NUCLEOTIDE SEQUENCE [LARGE SCALE GENOMIC DNA]</scope>
    <source>
        <strain evidence="6 7">0710</strain>
    </source>
</reference>
<feature type="binding site" description="axial binding residue" evidence="5">
    <location>
        <position position="489"/>
    </location>
    <ligand>
        <name>heme</name>
        <dbReference type="ChEBI" id="CHEBI:30413"/>
    </ligand>
    <ligandPart>
        <name>Fe</name>
        <dbReference type="ChEBI" id="CHEBI:18248"/>
    </ligandPart>
</feature>
<comment type="similarity">
    <text evidence="1">Belongs to the cytochrome P450 family.</text>
</comment>
<evidence type="ECO:0000313" key="6">
    <source>
        <dbReference type="EMBL" id="KFM25148.1"/>
    </source>
</evidence>
<dbReference type="GO" id="GO:0005506">
    <property type="term" value="F:iron ion binding"/>
    <property type="evidence" value="ECO:0007669"/>
    <property type="project" value="InterPro"/>
</dbReference>
<evidence type="ECO:0000256" key="4">
    <source>
        <dbReference type="ARBA" id="ARBA00023004"/>
    </source>
</evidence>
<dbReference type="GO" id="GO:0020037">
    <property type="term" value="F:heme binding"/>
    <property type="evidence" value="ECO:0007669"/>
    <property type="project" value="InterPro"/>
</dbReference>
<dbReference type="STRING" id="3075.A0A087SHE4"/>